<keyword evidence="2" id="KW-1185">Reference proteome</keyword>
<name>A0A1H0SU21_9ACTN</name>
<accession>A0A1H0SU21</accession>
<gene>
    <name evidence="1" type="ORF">SAMN04487905_104169</name>
</gene>
<dbReference type="EMBL" id="FNJR01000004">
    <property type="protein sequence ID" value="SDP45223.1"/>
    <property type="molecule type" value="Genomic_DNA"/>
</dbReference>
<dbReference type="AlphaFoldDB" id="A0A1H0SU21"/>
<proteinExistence type="predicted"/>
<reference evidence="2" key="1">
    <citation type="submission" date="2016-10" db="EMBL/GenBank/DDBJ databases">
        <authorList>
            <person name="Varghese N."/>
            <person name="Submissions S."/>
        </authorList>
    </citation>
    <scope>NUCLEOTIDE SEQUENCE [LARGE SCALE GENOMIC DNA]</scope>
    <source>
        <strain evidence="2">DSM 46732</strain>
    </source>
</reference>
<dbReference type="STRING" id="405564.SAMN04487905_104169"/>
<evidence type="ECO:0000313" key="1">
    <source>
        <dbReference type="EMBL" id="SDP45223.1"/>
    </source>
</evidence>
<organism evidence="1 2">
    <name type="scientific">Actinopolyspora xinjiangensis</name>
    <dbReference type="NCBI Taxonomy" id="405564"/>
    <lineage>
        <taxon>Bacteria</taxon>
        <taxon>Bacillati</taxon>
        <taxon>Actinomycetota</taxon>
        <taxon>Actinomycetes</taxon>
        <taxon>Actinopolysporales</taxon>
        <taxon>Actinopolysporaceae</taxon>
        <taxon>Actinopolyspora</taxon>
    </lineage>
</organism>
<protein>
    <recommendedName>
        <fullName evidence="3">Small secreted domain</fullName>
    </recommendedName>
</protein>
<evidence type="ECO:0008006" key="3">
    <source>
        <dbReference type="Google" id="ProtNLM"/>
    </source>
</evidence>
<evidence type="ECO:0000313" key="2">
    <source>
        <dbReference type="Proteomes" id="UP000199497"/>
    </source>
</evidence>
<dbReference type="Proteomes" id="UP000199497">
    <property type="component" value="Unassembled WGS sequence"/>
</dbReference>
<sequence length="58" mass="5963">MADSYDNDGINILNDNNVSILPIQACGNNVGVLGAAGNLLGSQSAYCVNAPIVDHAKF</sequence>